<sequence length="228" mass="25974">MNKNSIQHIFFDLDHTLWDFERNSEETLISLFEKYKIGEQGVNIEDFLVAYKKINHQLWDLYNHSKVTKEDIRLKRFPMAYEEIGLDPTTCPGNIGDEYLEICPHKPYLIEGCIELLDGLKGKYTLHILSNGFDKTQSIKLSTTGLNKYFDVVVTSESCGAKKPSPEIYTYALEKAGANVDNSIMIGDNPITDIKGAKDFGLQTIYFGQENTVADIEVKSLIEILEYL</sequence>
<gene>
    <name evidence="1" type="ORF">HGP29_00910</name>
</gene>
<dbReference type="InterPro" id="IPR006439">
    <property type="entry name" value="HAD-SF_hydro_IA"/>
</dbReference>
<dbReference type="InterPro" id="IPR023214">
    <property type="entry name" value="HAD_sf"/>
</dbReference>
<dbReference type="RefSeq" id="WP_168880425.1">
    <property type="nucleotide sequence ID" value="NZ_JABAIL010000001.1"/>
</dbReference>
<accession>A0A7X8SGB3</accession>
<dbReference type="Gene3D" id="1.10.150.240">
    <property type="entry name" value="Putative phosphatase, domain 2"/>
    <property type="match status" value="1"/>
</dbReference>
<dbReference type="InterPro" id="IPR011951">
    <property type="entry name" value="HAD-SF_hydro_IA_YjjG/PynA"/>
</dbReference>
<dbReference type="InterPro" id="IPR036412">
    <property type="entry name" value="HAD-like_sf"/>
</dbReference>
<keyword evidence="2" id="KW-1185">Reference proteome</keyword>
<dbReference type="SFLD" id="SFLDG01129">
    <property type="entry name" value="C1.5:_HAD__Beta-PGM__Phosphata"/>
    <property type="match status" value="1"/>
</dbReference>
<dbReference type="InterPro" id="IPR052550">
    <property type="entry name" value="Pyrimidine_5'-ntase_YjjG"/>
</dbReference>
<evidence type="ECO:0000313" key="2">
    <source>
        <dbReference type="Proteomes" id="UP000585050"/>
    </source>
</evidence>
<dbReference type="EMBL" id="JABAIL010000001">
    <property type="protein sequence ID" value="NLR89739.1"/>
    <property type="molecule type" value="Genomic_DNA"/>
</dbReference>
<dbReference type="Proteomes" id="UP000585050">
    <property type="component" value="Unassembled WGS sequence"/>
</dbReference>
<dbReference type="InterPro" id="IPR023198">
    <property type="entry name" value="PGP-like_dom2"/>
</dbReference>
<protein>
    <submittedName>
        <fullName evidence="1">Noncanonical pyrimidine nucleotidase, YjjG family</fullName>
    </submittedName>
</protein>
<proteinExistence type="predicted"/>
<dbReference type="AlphaFoldDB" id="A0A7X8SGB3"/>
<name>A0A7X8SGB3_9BACT</name>
<organism evidence="1 2">
    <name type="scientific">Flammeovirga agarivorans</name>
    <dbReference type="NCBI Taxonomy" id="2726742"/>
    <lineage>
        <taxon>Bacteria</taxon>
        <taxon>Pseudomonadati</taxon>
        <taxon>Bacteroidota</taxon>
        <taxon>Cytophagia</taxon>
        <taxon>Cytophagales</taxon>
        <taxon>Flammeovirgaceae</taxon>
        <taxon>Flammeovirga</taxon>
    </lineage>
</organism>
<dbReference type="SUPFAM" id="SSF56784">
    <property type="entry name" value="HAD-like"/>
    <property type="match status" value="1"/>
</dbReference>
<dbReference type="Pfam" id="PF13419">
    <property type="entry name" value="HAD_2"/>
    <property type="match status" value="1"/>
</dbReference>
<dbReference type="PANTHER" id="PTHR47478:SF1">
    <property type="entry name" value="PYRIMIDINE 5'-NUCLEOTIDASE YJJG"/>
    <property type="match status" value="1"/>
</dbReference>
<comment type="caution">
    <text evidence="1">The sequence shown here is derived from an EMBL/GenBank/DDBJ whole genome shotgun (WGS) entry which is preliminary data.</text>
</comment>
<dbReference type="SFLD" id="SFLDS00003">
    <property type="entry name" value="Haloacid_Dehalogenase"/>
    <property type="match status" value="1"/>
</dbReference>
<dbReference type="GO" id="GO:0008253">
    <property type="term" value="F:5'-nucleotidase activity"/>
    <property type="evidence" value="ECO:0007669"/>
    <property type="project" value="InterPro"/>
</dbReference>
<dbReference type="PRINTS" id="PR00413">
    <property type="entry name" value="HADHALOGNASE"/>
</dbReference>
<dbReference type="Gene3D" id="3.40.50.1000">
    <property type="entry name" value="HAD superfamily/HAD-like"/>
    <property type="match status" value="1"/>
</dbReference>
<dbReference type="PANTHER" id="PTHR47478">
    <property type="match status" value="1"/>
</dbReference>
<dbReference type="NCBIfam" id="TIGR01509">
    <property type="entry name" value="HAD-SF-IA-v3"/>
    <property type="match status" value="1"/>
</dbReference>
<evidence type="ECO:0000313" key="1">
    <source>
        <dbReference type="EMBL" id="NLR89739.1"/>
    </source>
</evidence>
<dbReference type="NCBIfam" id="TIGR02254">
    <property type="entry name" value="YjjG_YfnB"/>
    <property type="match status" value="1"/>
</dbReference>
<dbReference type="InterPro" id="IPR041492">
    <property type="entry name" value="HAD_2"/>
</dbReference>
<dbReference type="NCBIfam" id="TIGR01549">
    <property type="entry name" value="HAD-SF-IA-v1"/>
    <property type="match status" value="1"/>
</dbReference>
<reference evidence="1 2" key="1">
    <citation type="submission" date="2020-04" db="EMBL/GenBank/DDBJ databases">
        <title>Flammeovirga sp. SR4, a novel species isolated from seawater.</title>
        <authorList>
            <person name="Wang X."/>
        </authorList>
    </citation>
    <scope>NUCLEOTIDE SEQUENCE [LARGE SCALE GENOMIC DNA]</scope>
    <source>
        <strain evidence="1 2">SR4</strain>
    </source>
</reference>